<evidence type="ECO:0000256" key="1">
    <source>
        <dbReference type="SAM" id="MobiDB-lite"/>
    </source>
</evidence>
<name>A0AAN7CZR5_9PEZI</name>
<keyword evidence="2" id="KW-1133">Transmembrane helix</keyword>
<dbReference type="EMBL" id="MU857606">
    <property type="protein sequence ID" value="KAK4251369.1"/>
    <property type="molecule type" value="Genomic_DNA"/>
</dbReference>
<feature type="compositionally biased region" description="Polar residues" evidence="1">
    <location>
        <begin position="97"/>
        <end position="111"/>
    </location>
</feature>
<keyword evidence="2" id="KW-0812">Transmembrane</keyword>
<dbReference type="AlphaFoldDB" id="A0AAN7CZR5"/>
<keyword evidence="4" id="KW-1185">Reference proteome</keyword>
<keyword evidence="2" id="KW-0472">Membrane</keyword>
<accession>A0AAN7CZR5</accession>
<feature type="region of interest" description="Disordered" evidence="1">
    <location>
        <begin position="173"/>
        <end position="202"/>
    </location>
</feature>
<comment type="caution">
    <text evidence="3">The sequence shown here is derived from an EMBL/GenBank/DDBJ whole genome shotgun (WGS) entry which is preliminary data.</text>
</comment>
<feature type="region of interest" description="Disordered" evidence="1">
    <location>
        <begin position="35"/>
        <end position="135"/>
    </location>
</feature>
<evidence type="ECO:0000313" key="4">
    <source>
        <dbReference type="Proteomes" id="UP001303647"/>
    </source>
</evidence>
<proteinExistence type="predicted"/>
<feature type="transmembrane region" description="Helical" evidence="2">
    <location>
        <begin position="6"/>
        <end position="26"/>
    </location>
</feature>
<dbReference type="Proteomes" id="UP001303647">
    <property type="component" value="Unassembled WGS sequence"/>
</dbReference>
<gene>
    <name evidence="3" type="ORF">C7999DRAFT_28100</name>
</gene>
<evidence type="ECO:0000256" key="2">
    <source>
        <dbReference type="SAM" id="Phobius"/>
    </source>
</evidence>
<reference evidence="3" key="2">
    <citation type="submission" date="2023-05" db="EMBL/GenBank/DDBJ databases">
        <authorList>
            <consortium name="Lawrence Berkeley National Laboratory"/>
            <person name="Steindorff A."/>
            <person name="Hensen N."/>
            <person name="Bonometti L."/>
            <person name="Westerberg I."/>
            <person name="Brannstrom I.O."/>
            <person name="Guillou S."/>
            <person name="Cros-Aarteil S."/>
            <person name="Calhoun S."/>
            <person name="Haridas S."/>
            <person name="Kuo A."/>
            <person name="Mondo S."/>
            <person name="Pangilinan J."/>
            <person name="Riley R."/>
            <person name="Labutti K."/>
            <person name="Andreopoulos B."/>
            <person name="Lipzen A."/>
            <person name="Chen C."/>
            <person name="Yanf M."/>
            <person name="Daum C."/>
            <person name="Ng V."/>
            <person name="Clum A."/>
            <person name="Ohm R."/>
            <person name="Martin F."/>
            <person name="Silar P."/>
            <person name="Natvig D."/>
            <person name="Lalanne C."/>
            <person name="Gautier V."/>
            <person name="Ament-Velasquez S.L."/>
            <person name="Kruys A."/>
            <person name="Hutchinson M.I."/>
            <person name="Powell A.J."/>
            <person name="Barry K."/>
            <person name="Miller A.N."/>
            <person name="Grigoriev I.V."/>
            <person name="Debuchy R."/>
            <person name="Gladieux P."/>
            <person name="Thoren M.H."/>
            <person name="Johannesson H."/>
        </authorList>
    </citation>
    <scope>NUCLEOTIDE SEQUENCE</scope>
    <source>
        <strain evidence="3">CBS 359.72</strain>
    </source>
</reference>
<reference evidence="3" key="1">
    <citation type="journal article" date="2023" name="Mol. Phylogenet. Evol.">
        <title>Genome-scale phylogeny and comparative genomics of the fungal order Sordariales.</title>
        <authorList>
            <person name="Hensen N."/>
            <person name="Bonometti L."/>
            <person name="Westerberg I."/>
            <person name="Brannstrom I.O."/>
            <person name="Guillou S."/>
            <person name="Cros-Aarteil S."/>
            <person name="Calhoun S."/>
            <person name="Haridas S."/>
            <person name="Kuo A."/>
            <person name="Mondo S."/>
            <person name="Pangilinan J."/>
            <person name="Riley R."/>
            <person name="LaButti K."/>
            <person name="Andreopoulos B."/>
            <person name="Lipzen A."/>
            <person name="Chen C."/>
            <person name="Yan M."/>
            <person name="Daum C."/>
            <person name="Ng V."/>
            <person name="Clum A."/>
            <person name="Steindorff A."/>
            <person name="Ohm R.A."/>
            <person name="Martin F."/>
            <person name="Silar P."/>
            <person name="Natvig D.O."/>
            <person name="Lalanne C."/>
            <person name="Gautier V."/>
            <person name="Ament-Velasquez S.L."/>
            <person name="Kruys A."/>
            <person name="Hutchinson M.I."/>
            <person name="Powell A.J."/>
            <person name="Barry K."/>
            <person name="Miller A.N."/>
            <person name="Grigoriev I.V."/>
            <person name="Debuchy R."/>
            <person name="Gladieux P."/>
            <person name="Hiltunen Thoren M."/>
            <person name="Johannesson H."/>
        </authorList>
    </citation>
    <scope>NUCLEOTIDE SEQUENCE</scope>
    <source>
        <strain evidence="3">CBS 359.72</strain>
    </source>
</reference>
<protein>
    <submittedName>
        <fullName evidence="3">Uncharacterized protein</fullName>
    </submittedName>
</protein>
<sequence length="202" mass="21912">MPVFVISITSTAIGTCVLSVLGYYLFLLRRKALRREHAKKKQDTTALDRVVVSSNAEKKPTSQGPPAPEGQQGAQPAMPLPVDPEPRPQNILDTDENSQPAMTPATHTVGSPRSHPEPSLSSVGRGRPRRGTETSLAEATYAVSARRRTASSHFMDSTERVYACILASPLEHVKAGPSTRQEEEPPPAAREDVGWPLPSSWI</sequence>
<organism evidence="3 4">
    <name type="scientific">Corynascus novoguineensis</name>
    <dbReference type="NCBI Taxonomy" id="1126955"/>
    <lineage>
        <taxon>Eukaryota</taxon>
        <taxon>Fungi</taxon>
        <taxon>Dikarya</taxon>
        <taxon>Ascomycota</taxon>
        <taxon>Pezizomycotina</taxon>
        <taxon>Sordariomycetes</taxon>
        <taxon>Sordariomycetidae</taxon>
        <taxon>Sordariales</taxon>
        <taxon>Chaetomiaceae</taxon>
        <taxon>Corynascus</taxon>
    </lineage>
</organism>
<evidence type="ECO:0000313" key="3">
    <source>
        <dbReference type="EMBL" id="KAK4251369.1"/>
    </source>
</evidence>